<comment type="cofactor">
    <cofactor evidence="1 7">
        <name>Zn(2+)</name>
        <dbReference type="ChEBI" id="CHEBI:29105"/>
    </cofactor>
</comment>
<dbReference type="Pfam" id="PF08240">
    <property type="entry name" value="ADH_N"/>
    <property type="match status" value="1"/>
</dbReference>
<evidence type="ECO:0000256" key="2">
    <source>
        <dbReference type="ARBA" id="ARBA00022723"/>
    </source>
</evidence>
<dbReference type="InterPro" id="IPR020843">
    <property type="entry name" value="ER"/>
</dbReference>
<name>A0ABV5XWX6_ARTRM</name>
<sequence>MTPGRPVPPPLGKPLVVADETAEAAPSTPAAAPSTPGAQGTPTLAAAYGATSADSGLVPLTVARRVPKEDDVEIEIDFCGLCHSDVHATRGEWGAQSYPLVPGHEIVGRVRSVGSAVDDFAPGDLVGVGCLVDSCRECDSCLEGLEQYCERGNVGTYGVKDARNGNSVTQGGYSTSVVVDRRFVLRVPEGLDPAAAAPLLCAGITTYSPLRYFDVEEGDVVGVVGLGGLGHMAVKIAKAMGAHVVVFTTSEAKFEAAIELGADDVILSKDPEAMEGANRTIDVIIDTVAAPHDLNPYFRTLRLNGALFQLGLPPTDMPPVSPGALIRRRLSYAGSLIGGIAETQEMLDFCAGHGVVSDVEVVTARQLNEAYDRMVAGDVKYRFVLDTKTLQPASEKADV</sequence>
<accession>A0ABV5XWX6</accession>
<evidence type="ECO:0000256" key="4">
    <source>
        <dbReference type="ARBA" id="ARBA00023002"/>
    </source>
</evidence>
<comment type="catalytic activity">
    <reaction evidence="6">
        <text>a primary alcohol + NADP(+) = an aldehyde + NADPH + H(+)</text>
        <dbReference type="Rhea" id="RHEA:15937"/>
        <dbReference type="ChEBI" id="CHEBI:15378"/>
        <dbReference type="ChEBI" id="CHEBI:15734"/>
        <dbReference type="ChEBI" id="CHEBI:17478"/>
        <dbReference type="ChEBI" id="CHEBI:57783"/>
        <dbReference type="ChEBI" id="CHEBI:58349"/>
        <dbReference type="EC" id="1.1.1.2"/>
    </reaction>
</comment>
<evidence type="ECO:0000256" key="8">
    <source>
        <dbReference type="SAM" id="MobiDB-lite"/>
    </source>
</evidence>
<evidence type="ECO:0000256" key="6">
    <source>
        <dbReference type="ARBA" id="ARBA00048262"/>
    </source>
</evidence>
<dbReference type="SMART" id="SM00829">
    <property type="entry name" value="PKS_ER"/>
    <property type="match status" value="1"/>
</dbReference>
<dbReference type="EMBL" id="JBHMBC010000007">
    <property type="protein sequence ID" value="MFB9819251.1"/>
    <property type="molecule type" value="Genomic_DNA"/>
</dbReference>
<feature type="domain" description="Enoyl reductase (ER)" evidence="9">
    <location>
        <begin position="50"/>
        <end position="385"/>
    </location>
</feature>
<evidence type="ECO:0000259" key="9">
    <source>
        <dbReference type="SMART" id="SM00829"/>
    </source>
</evidence>
<dbReference type="InterPro" id="IPR013149">
    <property type="entry name" value="ADH-like_C"/>
</dbReference>
<dbReference type="InterPro" id="IPR002328">
    <property type="entry name" value="ADH_Zn_CS"/>
</dbReference>
<dbReference type="SUPFAM" id="SSF50129">
    <property type="entry name" value="GroES-like"/>
    <property type="match status" value="1"/>
</dbReference>
<organism evidence="10 11">
    <name type="scientific">Arthrobacter ramosus</name>
    <dbReference type="NCBI Taxonomy" id="1672"/>
    <lineage>
        <taxon>Bacteria</taxon>
        <taxon>Bacillati</taxon>
        <taxon>Actinomycetota</taxon>
        <taxon>Actinomycetes</taxon>
        <taxon>Micrococcales</taxon>
        <taxon>Micrococcaceae</taxon>
        <taxon>Arthrobacter</taxon>
    </lineage>
</organism>
<reference evidence="10 11" key="1">
    <citation type="submission" date="2024-09" db="EMBL/GenBank/DDBJ databases">
        <authorList>
            <person name="Sun Q."/>
            <person name="Mori K."/>
        </authorList>
    </citation>
    <scope>NUCLEOTIDE SEQUENCE [LARGE SCALE GENOMIC DNA]</scope>
    <source>
        <strain evidence="10 11">JCM 1334</strain>
    </source>
</reference>
<keyword evidence="11" id="KW-1185">Reference proteome</keyword>
<dbReference type="InterPro" id="IPR036291">
    <property type="entry name" value="NAD(P)-bd_dom_sf"/>
</dbReference>
<dbReference type="PANTHER" id="PTHR42683">
    <property type="entry name" value="ALDEHYDE REDUCTASE"/>
    <property type="match status" value="1"/>
</dbReference>
<feature type="region of interest" description="Disordered" evidence="8">
    <location>
        <begin position="20"/>
        <end position="41"/>
    </location>
</feature>
<keyword evidence="3 7" id="KW-0862">Zinc</keyword>
<comment type="caution">
    <text evidence="10">The sequence shown here is derived from an EMBL/GenBank/DDBJ whole genome shotgun (WGS) entry which is preliminary data.</text>
</comment>
<evidence type="ECO:0000313" key="10">
    <source>
        <dbReference type="EMBL" id="MFB9819251.1"/>
    </source>
</evidence>
<gene>
    <name evidence="10" type="ORF">ACFFP1_07020</name>
</gene>
<dbReference type="GO" id="GO:0016491">
    <property type="term" value="F:oxidoreductase activity"/>
    <property type="evidence" value="ECO:0007669"/>
    <property type="project" value="UniProtKB-KW"/>
</dbReference>
<dbReference type="Gene3D" id="3.40.50.720">
    <property type="entry name" value="NAD(P)-binding Rossmann-like Domain"/>
    <property type="match status" value="1"/>
</dbReference>
<evidence type="ECO:0000256" key="3">
    <source>
        <dbReference type="ARBA" id="ARBA00022833"/>
    </source>
</evidence>
<protein>
    <recommendedName>
        <fullName evidence="5">alcohol dehydrogenase (NADP(+))</fullName>
        <ecNumber evidence="5">1.1.1.2</ecNumber>
    </recommendedName>
</protein>
<dbReference type="Gene3D" id="3.90.180.10">
    <property type="entry name" value="Medium-chain alcohol dehydrogenases, catalytic domain"/>
    <property type="match status" value="1"/>
</dbReference>
<dbReference type="PROSITE" id="PS00059">
    <property type="entry name" value="ADH_ZINC"/>
    <property type="match status" value="1"/>
</dbReference>
<dbReference type="Proteomes" id="UP001589702">
    <property type="component" value="Unassembled WGS sequence"/>
</dbReference>
<dbReference type="InterPro" id="IPR047109">
    <property type="entry name" value="CAD-like"/>
</dbReference>
<dbReference type="CDD" id="cd05283">
    <property type="entry name" value="CAD1"/>
    <property type="match status" value="1"/>
</dbReference>
<dbReference type="SUPFAM" id="SSF51735">
    <property type="entry name" value="NAD(P)-binding Rossmann-fold domains"/>
    <property type="match status" value="1"/>
</dbReference>
<dbReference type="InterPro" id="IPR013154">
    <property type="entry name" value="ADH-like_N"/>
</dbReference>
<dbReference type="EC" id="1.1.1.2" evidence="5"/>
<keyword evidence="2 7" id="KW-0479">Metal-binding</keyword>
<comment type="similarity">
    <text evidence="7">Belongs to the zinc-containing alcohol dehydrogenase family.</text>
</comment>
<dbReference type="RefSeq" id="WP_234747912.1">
    <property type="nucleotide sequence ID" value="NZ_BAAAWN010000001.1"/>
</dbReference>
<dbReference type="InterPro" id="IPR011032">
    <property type="entry name" value="GroES-like_sf"/>
</dbReference>
<dbReference type="Pfam" id="PF00107">
    <property type="entry name" value="ADH_zinc_N"/>
    <property type="match status" value="1"/>
</dbReference>
<proteinExistence type="inferred from homology"/>
<evidence type="ECO:0000313" key="11">
    <source>
        <dbReference type="Proteomes" id="UP001589702"/>
    </source>
</evidence>
<evidence type="ECO:0000256" key="7">
    <source>
        <dbReference type="RuleBase" id="RU361277"/>
    </source>
</evidence>
<evidence type="ECO:0000256" key="5">
    <source>
        <dbReference type="ARBA" id="ARBA00024074"/>
    </source>
</evidence>
<evidence type="ECO:0000256" key="1">
    <source>
        <dbReference type="ARBA" id="ARBA00001947"/>
    </source>
</evidence>
<keyword evidence="4 10" id="KW-0560">Oxidoreductase</keyword>